<name>A0A6I4I7C8_9SPHI</name>
<organism evidence="1 2">
    <name type="scientific">Mucilaginibacter aquatilis</name>
    <dbReference type="NCBI Taxonomy" id="1517760"/>
    <lineage>
        <taxon>Bacteria</taxon>
        <taxon>Pseudomonadati</taxon>
        <taxon>Bacteroidota</taxon>
        <taxon>Sphingobacteriia</taxon>
        <taxon>Sphingobacteriales</taxon>
        <taxon>Sphingobacteriaceae</taxon>
        <taxon>Mucilaginibacter</taxon>
    </lineage>
</organism>
<evidence type="ECO:0000313" key="2">
    <source>
        <dbReference type="Proteomes" id="UP000434850"/>
    </source>
</evidence>
<evidence type="ECO:0000313" key="1">
    <source>
        <dbReference type="EMBL" id="MVN90992.1"/>
    </source>
</evidence>
<protein>
    <submittedName>
        <fullName evidence="1">Uncharacterized protein</fullName>
    </submittedName>
</protein>
<gene>
    <name evidence="1" type="ORF">GO816_07635</name>
</gene>
<sequence length="46" mass="5286">MKNAKQNTESKLMKQFDLDLRNLLLADLKAHKRKSQFVSKQLNAAA</sequence>
<keyword evidence="2" id="KW-1185">Reference proteome</keyword>
<proteinExistence type="predicted"/>
<dbReference type="RefSeq" id="WP_157540752.1">
    <property type="nucleotide sequence ID" value="NZ_WQLA01000002.1"/>
</dbReference>
<dbReference type="Proteomes" id="UP000434850">
    <property type="component" value="Unassembled WGS sequence"/>
</dbReference>
<reference evidence="1 2" key="1">
    <citation type="submission" date="2019-12" db="EMBL/GenBank/DDBJ databases">
        <title>Mucilaginibacter sp. HME9299 genome sequencing and assembly.</title>
        <authorList>
            <person name="Kang H."/>
            <person name="Kim H."/>
            <person name="Joh K."/>
        </authorList>
    </citation>
    <scope>NUCLEOTIDE SEQUENCE [LARGE SCALE GENOMIC DNA]</scope>
    <source>
        <strain evidence="1 2">HME9299</strain>
    </source>
</reference>
<comment type="caution">
    <text evidence="1">The sequence shown here is derived from an EMBL/GenBank/DDBJ whole genome shotgun (WGS) entry which is preliminary data.</text>
</comment>
<dbReference type="EMBL" id="WQLA01000002">
    <property type="protein sequence ID" value="MVN90992.1"/>
    <property type="molecule type" value="Genomic_DNA"/>
</dbReference>
<dbReference type="AlphaFoldDB" id="A0A6I4I7C8"/>
<accession>A0A6I4I7C8</accession>